<feature type="region of interest" description="Disordered" evidence="2">
    <location>
        <begin position="159"/>
        <end position="190"/>
    </location>
</feature>
<name>A0A9P0CIK8_9CUCU</name>
<dbReference type="PANTHER" id="PTHR47595">
    <property type="entry name" value="HEAT SHOCK 70 KDA PROTEIN 14"/>
    <property type="match status" value="1"/>
</dbReference>
<feature type="coiled-coil region" evidence="1">
    <location>
        <begin position="207"/>
        <end position="244"/>
    </location>
</feature>
<proteinExistence type="predicted"/>
<dbReference type="OrthoDB" id="7553966at2759"/>
<feature type="domain" description="Myb/SANT-like DNA-binding" evidence="3">
    <location>
        <begin position="48"/>
        <end position="128"/>
    </location>
</feature>
<dbReference type="Gene3D" id="1.10.10.60">
    <property type="entry name" value="Homeodomain-like"/>
    <property type="match status" value="1"/>
</dbReference>
<dbReference type="Pfam" id="PF13837">
    <property type="entry name" value="Myb_DNA-bind_4"/>
    <property type="match status" value="1"/>
</dbReference>
<evidence type="ECO:0000256" key="1">
    <source>
        <dbReference type="SAM" id="Coils"/>
    </source>
</evidence>
<dbReference type="Proteomes" id="UP001153636">
    <property type="component" value="Chromosome 1"/>
</dbReference>
<gene>
    <name evidence="4" type="ORF">PSYICH_LOCUS1361</name>
</gene>
<dbReference type="InterPro" id="IPR044822">
    <property type="entry name" value="Myb_DNA-bind_4"/>
</dbReference>
<keyword evidence="1" id="KW-0175">Coiled coil</keyword>
<protein>
    <recommendedName>
        <fullName evidence="3">Myb/SANT-like DNA-binding domain-containing protein</fullName>
    </recommendedName>
</protein>
<evidence type="ECO:0000313" key="5">
    <source>
        <dbReference type="Proteomes" id="UP001153636"/>
    </source>
</evidence>
<dbReference type="PANTHER" id="PTHR47595:SF1">
    <property type="entry name" value="MYB_SANT-LIKE DNA-BINDING DOMAIN-CONTAINING PROTEIN"/>
    <property type="match status" value="1"/>
</dbReference>
<reference evidence="4" key="1">
    <citation type="submission" date="2022-01" db="EMBL/GenBank/DDBJ databases">
        <authorList>
            <person name="King R."/>
        </authorList>
    </citation>
    <scope>NUCLEOTIDE SEQUENCE</scope>
</reference>
<dbReference type="EMBL" id="OV651813">
    <property type="protein sequence ID" value="CAH1098726.1"/>
    <property type="molecule type" value="Genomic_DNA"/>
</dbReference>
<sequence>MMNASVSYDLEEFLSFPSERASATVPSVVESEQIMFNSNIDSENQYMHWTDTTTNALIHVYKEHYKKVGKSIKSQKKLFEIIADILNKRYKLTLTGERVSNKWKTLEKSFKNVVDNNNKTGRGRKFFKFEKEMEEIFIKQKKINPDILLSEDTVVDNSTVRQESEKENAVPKNEQEKKDKPTRLGTQKRSRTDVLDIIRQDRLKYNKEQLSIKKERLAIEKEKIEEQKRRNNLLEERNRLIKEYLKIPNESH</sequence>
<keyword evidence="5" id="KW-1185">Reference proteome</keyword>
<accession>A0A9P0CIK8</accession>
<organism evidence="4 5">
    <name type="scientific">Psylliodes chrysocephalus</name>
    <dbReference type="NCBI Taxonomy" id="3402493"/>
    <lineage>
        <taxon>Eukaryota</taxon>
        <taxon>Metazoa</taxon>
        <taxon>Ecdysozoa</taxon>
        <taxon>Arthropoda</taxon>
        <taxon>Hexapoda</taxon>
        <taxon>Insecta</taxon>
        <taxon>Pterygota</taxon>
        <taxon>Neoptera</taxon>
        <taxon>Endopterygota</taxon>
        <taxon>Coleoptera</taxon>
        <taxon>Polyphaga</taxon>
        <taxon>Cucujiformia</taxon>
        <taxon>Chrysomeloidea</taxon>
        <taxon>Chrysomelidae</taxon>
        <taxon>Galerucinae</taxon>
        <taxon>Alticini</taxon>
        <taxon>Psylliodes</taxon>
    </lineage>
</organism>
<evidence type="ECO:0000313" key="4">
    <source>
        <dbReference type="EMBL" id="CAH1098726.1"/>
    </source>
</evidence>
<feature type="compositionally biased region" description="Basic and acidic residues" evidence="2">
    <location>
        <begin position="162"/>
        <end position="182"/>
    </location>
</feature>
<evidence type="ECO:0000256" key="2">
    <source>
        <dbReference type="SAM" id="MobiDB-lite"/>
    </source>
</evidence>
<evidence type="ECO:0000259" key="3">
    <source>
        <dbReference type="Pfam" id="PF13837"/>
    </source>
</evidence>
<dbReference type="AlphaFoldDB" id="A0A9P0CIK8"/>